<reference evidence="2 3" key="1">
    <citation type="journal article" date="2020" name="Food Funct.">
        <title>Screening of Lactobacillus salivarius strains from the feces of Chinese populations and the evaluation of their effects against intestinal inflammation in mice.</title>
        <authorList>
            <person name="Zhai Q."/>
            <person name="Shen X."/>
            <person name="Cen S."/>
            <person name="Zhang C."/>
            <person name="Tian F."/>
            <person name="Zhao J."/>
            <person name="Zhang H."/>
            <person name="Xue Y."/>
            <person name="Chen W."/>
        </authorList>
    </citation>
    <scope>NUCLEOTIDE SEQUENCE [LARGE SCALE GENOMIC DNA]</scope>
    <source>
        <strain evidence="2 3">FZJTZ9M6.scaf</strain>
    </source>
</reference>
<proteinExistence type="predicted"/>
<evidence type="ECO:0000259" key="1">
    <source>
        <dbReference type="Pfam" id="PF12773"/>
    </source>
</evidence>
<gene>
    <name evidence="2" type="ORF">FYL10_04220</name>
</gene>
<name>A0ABD6J496_9LACO</name>
<evidence type="ECO:0000313" key="3">
    <source>
        <dbReference type="Proteomes" id="UP000470980"/>
    </source>
</evidence>
<comment type="caution">
    <text evidence="2">The sequence shown here is derived from an EMBL/GenBank/DDBJ whole genome shotgun (WGS) entry which is preliminary data.</text>
</comment>
<protein>
    <submittedName>
        <fullName evidence="2">Zinc ribbon domain-containing protein</fullName>
    </submittedName>
</protein>
<feature type="domain" description="DZANK-type" evidence="1">
    <location>
        <begin position="150"/>
        <end position="193"/>
    </location>
</feature>
<sequence length="231" mass="24436">MADSKMFITNGIEIEKIGVAIQGFLREKKGLHAEGMKTPQGYLVQAKEEEGWKKFTGMDTSIQIQMFPAGDNQVMINVGQGAWIDKAGAATVGAIAFAPLAVTAGIGAWMQKKLPGEIFDFVERFILSGGKSVTVSMAASLDKQDGQVLCPSCSAANPEGAKFCTVCGSKLGKECPSCGGAIGLDTKFCPNCGANVQEEERKSSIKNCPQCSNECAVSAKFCTECGHKFEA</sequence>
<evidence type="ECO:0000313" key="2">
    <source>
        <dbReference type="EMBL" id="MYY72889.1"/>
    </source>
</evidence>
<dbReference type="Proteomes" id="UP000470980">
    <property type="component" value="Unassembled WGS sequence"/>
</dbReference>
<dbReference type="RefSeq" id="WP_118112527.1">
    <property type="nucleotide sequence ID" value="NZ_CP090411.1"/>
</dbReference>
<dbReference type="AlphaFoldDB" id="A0ABD6J496"/>
<accession>A0ABD6J496</accession>
<organism evidence="2 3">
    <name type="scientific">Ligilactobacillus salivarius</name>
    <dbReference type="NCBI Taxonomy" id="1624"/>
    <lineage>
        <taxon>Bacteria</taxon>
        <taxon>Bacillati</taxon>
        <taxon>Bacillota</taxon>
        <taxon>Bacilli</taxon>
        <taxon>Lactobacillales</taxon>
        <taxon>Lactobacillaceae</taxon>
        <taxon>Ligilactobacillus</taxon>
    </lineage>
</organism>
<dbReference type="InterPro" id="IPR025874">
    <property type="entry name" value="DZR"/>
</dbReference>
<dbReference type="Pfam" id="PF12773">
    <property type="entry name" value="DZR"/>
    <property type="match status" value="1"/>
</dbReference>
<dbReference type="EMBL" id="VSTR01000004">
    <property type="protein sequence ID" value="MYY72889.1"/>
    <property type="molecule type" value="Genomic_DNA"/>
</dbReference>